<evidence type="ECO:0000313" key="2">
    <source>
        <dbReference type="Proteomes" id="UP001182556"/>
    </source>
</evidence>
<accession>A0AAD9FSJ7</accession>
<evidence type="ECO:0000313" key="1">
    <source>
        <dbReference type="EMBL" id="KAK1925390.1"/>
    </source>
</evidence>
<dbReference type="AlphaFoldDB" id="A0AAD9FSJ7"/>
<keyword evidence="2" id="KW-1185">Reference proteome</keyword>
<organism evidence="1 2">
    <name type="scientific">Papiliotrema laurentii</name>
    <name type="common">Cryptococcus laurentii</name>
    <dbReference type="NCBI Taxonomy" id="5418"/>
    <lineage>
        <taxon>Eukaryota</taxon>
        <taxon>Fungi</taxon>
        <taxon>Dikarya</taxon>
        <taxon>Basidiomycota</taxon>
        <taxon>Agaricomycotina</taxon>
        <taxon>Tremellomycetes</taxon>
        <taxon>Tremellales</taxon>
        <taxon>Rhynchogastremaceae</taxon>
        <taxon>Papiliotrema</taxon>
    </lineage>
</organism>
<reference evidence="1" key="1">
    <citation type="submission" date="2023-02" db="EMBL/GenBank/DDBJ databases">
        <title>Identification and recombinant expression of a fungal hydrolase from Papiliotrema laurentii that hydrolyzes apple cutin and clears colloidal polyester polyurethane.</title>
        <authorList>
            <consortium name="DOE Joint Genome Institute"/>
            <person name="Roman V.A."/>
            <person name="Bojanowski C."/>
            <person name="Crable B.R."/>
            <person name="Wagner D.N."/>
            <person name="Hung C.S."/>
            <person name="Nadeau L.J."/>
            <person name="Schratz L."/>
            <person name="Haridas S."/>
            <person name="Pangilinan J."/>
            <person name="Lipzen A."/>
            <person name="Na H."/>
            <person name="Yan M."/>
            <person name="Ng V."/>
            <person name="Grigoriev I.V."/>
            <person name="Spatafora J.W."/>
            <person name="Barlow D."/>
            <person name="Biffinger J."/>
            <person name="Kelley-Loughnane N."/>
            <person name="Varaljay V.A."/>
            <person name="Crookes-Goodson W.J."/>
        </authorList>
    </citation>
    <scope>NUCLEOTIDE SEQUENCE</scope>
    <source>
        <strain evidence="1">5307AH</strain>
    </source>
</reference>
<gene>
    <name evidence="1" type="ORF">DB88DRAFT_483768</name>
</gene>
<dbReference type="Proteomes" id="UP001182556">
    <property type="component" value="Unassembled WGS sequence"/>
</dbReference>
<name>A0AAD9FSJ7_PAPLA</name>
<comment type="caution">
    <text evidence="1">The sequence shown here is derived from an EMBL/GenBank/DDBJ whole genome shotgun (WGS) entry which is preliminary data.</text>
</comment>
<dbReference type="EMBL" id="JAODAN010000003">
    <property type="protein sequence ID" value="KAK1925390.1"/>
    <property type="molecule type" value="Genomic_DNA"/>
</dbReference>
<protein>
    <submittedName>
        <fullName evidence="1">Uncharacterized protein</fullName>
    </submittedName>
</protein>
<proteinExistence type="predicted"/>
<sequence length="155" mass="17225">MRRMERKRPSRSNHNTLRLVVLQRHPPRLVVLVSPSLWTSLRQPVGLEHQCRAAGWTAAVVSVIGTLSTNHQSVQPLYRRRTASSASQDTQPVCCTARISPLEQVGSPSNSMRHARKVLVVVSAFPRDTTSHTVSTRRSDTALPVARSLGKCCWP</sequence>